<reference evidence="3" key="2">
    <citation type="submission" date="2013-12" db="EMBL/GenBank/DDBJ databases">
        <authorList>
            <person name="Yu Y."/>
            <person name="Lee S."/>
            <person name="de Baynast K."/>
            <person name="Wissotski M."/>
            <person name="Liu L."/>
            <person name="Talag J."/>
            <person name="Goicoechea J."/>
            <person name="Angelova A."/>
            <person name="Jetty R."/>
            <person name="Kudrna D."/>
            <person name="Golser W."/>
            <person name="Rivera L."/>
            <person name="Zhang J."/>
            <person name="Wing R."/>
        </authorList>
    </citation>
    <scope>NUCLEOTIDE SEQUENCE</scope>
</reference>
<name>A0A0D9XBE7_9ORYZ</name>
<organism evidence="2 3">
    <name type="scientific">Leersia perrieri</name>
    <dbReference type="NCBI Taxonomy" id="77586"/>
    <lineage>
        <taxon>Eukaryota</taxon>
        <taxon>Viridiplantae</taxon>
        <taxon>Streptophyta</taxon>
        <taxon>Embryophyta</taxon>
        <taxon>Tracheophyta</taxon>
        <taxon>Spermatophyta</taxon>
        <taxon>Magnoliopsida</taxon>
        <taxon>Liliopsida</taxon>
        <taxon>Poales</taxon>
        <taxon>Poaceae</taxon>
        <taxon>BOP clade</taxon>
        <taxon>Oryzoideae</taxon>
        <taxon>Oryzeae</taxon>
        <taxon>Oryzinae</taxon>
        <taxon>Leersia</taxon>
    </lineage>
</organism>
<sequence>MDLLKDVTESKCFLPMGLQGHPKLFRIVISSCPEFPTSTLFLEEACAKSTPTHARHRHPLSARIALPIRRRLLAHRHNLTDPPARAPSTICRLLTDLPASPSPHPIVTPSPIHRHAPPRPSAIGAAASSPICRRRHHSLANPLPTPFPHTTASDPAAADPSSPRTPFPRADAADPSCTGSCDPLLLHNFHVY</sequence>
<evidence type="ECO:0000313" key="2">
    <source>
        <dbReference type="EnsemblPlants" id="LPERR09G00940.1"/>
    </source>
</evidence>
<keyword evidence="3" id="KW-1185">Reference proteome</keyword>
<dbReference type="EnsemblPlants" id="LPERR09G00940.1">
    <property type="protein sequence ID" value="LPERR09G00940.1"/>
    <property type="gene ID" value="LPERR09G00940"/>
</dbReference>
<feature type="compositionally biased region" description="Low complexity" evidence="1">
    <location>
        <begin position="152"/>
        <end position="162"/>
    </location>
</feature>
<accession>A0A0D9XBE7</accession>
<dbReference type="HOGENOM" id="CLU_1417037_0_0_1"/>
<reference evidence="2" key="3">
    <citation type="submission" date="2015-04" db="UniProtKB">
        <authorList>
            <consortium name="EnsemblPlants"/>
        </authorList>
    </citation>
    <scope>IDENTIFICATION</scope>
</reference>
<feature type="region of interest" description="Disordered" evidence="1">
    <location>
        <begin position="137"/>
        <end position="176"/>
    </location>
</feature>
<protein>
    <submittedName>
        <fullName evidence="2">Uncharacterized protein</fullName>
    </submittedName>
</protein>
<proteinExistence type="predicted"/>
<dbReference type="Proteomes" id="UP000032180">
    <property type="component" value="Chromosome 9"/>
</dbReference>
<evidence type="ECO:0000256" key="1">
    <source>
        <dbReference type="SAM" id="MobiDB-lite"/>
    </source>
</evidence>
<dbReference type="AlphaFoldDB" id="A0A0D9XBE7"/>
<dbReference type="Gramene" id="LPERR09G00940.1">
    <property type="protein sequence ID" value="LPERR09G00940.1"/>
    <property type="gene ID" value="LPERR09G00940"/>
</dbReference>
<evidence type="ECO:0000313" key="3">
    <source>
        <dbReference type="Proteomes" id="UP000032180"/>
    </source>
</evidence>
<reference evidence="2 3" key="1">
    <citation type="submission" date="2012-08" db="EMBL/GenBank/DDBJ databases">
        <title>Oryza genome evolution.</title>
        <authorList>
            <person name="Wing R.A."/>
        </authorList>
    </citation>
    <scope>NUCLEOTIDE SEQUENCE</scope>
</reference>